<dbReference type="STRING" id="1123510.GCA_000620025_01781"/>
<dbReference type="KEGG" id="zpl:ZBT109_2615"/>
<protein>
    <submittedName>
        <fullName evidence="1">Kef-type K+ transport systems, membrane</fullName>
    </submittedName>
</protein>
<gene>
    <name evidence="1" type="ORF">ZBT109_2615</name>
</gene>
<dbReference type="Proteomes" id="UP000267342">
    <property type="component" value="Chromosome"/>
</dbReference>
<sequence length="130" mass="13984">MNTTALNATQVQRFSMPANLMASGVNLFEVACDYLIKQSRRIGRQALLARCVGHLEVSGASREEAAIAASQAFAHLAAFNSRNRIDVDASTSSMVMVRMDGCSELLALTVDDIVGMWKAQNGISVKHVAI</sequence>
<dbReference type="AlphaFoldDB" id="A0A348HI93"/>
<accession>A0A348HI93</accession>
<proteinExistence type="predicted"/>
<evidence type="ECO:0000313" key="2">
    <source>
        <dbReference type="Proteomes" id="UP000267342"/>
    </source>
</evidence>
<name>A0A348HI93_9GAMM</name>
<dbReference type="RefSeq" id="WP_027705050.1">
    <property type="nucleotide sequence ID" value="NZ_AP018933.1"/>
</dbReference>
<evidence type="ECO:0000313" key="1">
    <source>
        <dbReference type="EMBL" id="BBG31345.1"/>
    </source>
</evidence>
<keyword evidence="2" id="KW-1185">Reference proteome</keyword>
<dbReference type="EMBL" id="AP018933">
    <property type="protein sequence ID" value="BBG31345.1"/>
    <property type="molecule type" value="Genomic_DNA"/>
</dbReference>
<organism evidence="1 2">
    <name type="scientific">Zymobacter palmae</name>
    <dbReference type="NCBI Taxonomy" id="33074"/>
    <lineage>
        <taxon>Bacteria</taxon>
        <taxon>Pseudomonadati</taxon>
        <taxon>Pseudomonadota</taxon>
        <taxon>Gammaproteobacteria</taxon>
        <taxon>Oceanospirillales</taxon>
        <taxon>Halomonadaceae</taxon>
        <taxon>Zymobacter group</taxon>
        <taxon>Zymobacter</taxon>
    </lineage>
</organism>
<reference evidence="1 2" key="1">
    <citation type="submission" date="2018-09" db="EMBL/GenBank/DDBJ databases">
        <title>Zymobacter palmae IAM14233 (=T109) whole genome analysis.</title>
        <authorList>
            <person name="Yanase H."/>
        </authorList>
    </citation>
    <scope>NUCLEOTIDE SEQUENCE [LARGE SCALE GENOMIC DNA]</scope>
    <source>
        <strain evidence="1 2">IAM14233</strain>
    </source>
</reference>